<evidence type="ECO:0000256" key="5">
    <source>
        <dbReference type="ARBA" id="ARBA00023274"/>
    </source>
</evidence>
<comment type="subcellular location">
    <subcellularLocation>
        <location evidence="1 7">Nucleus</location>
        <location evidence="1 7">Nucleolus</location>
    </subcellularLocation>
</comment>
<proteinExistence type="inferred from homology"/>
<dbReference type="Pfam" id="PF04006">
    <property type="entry name" value="Mpp10"/>
    <property type="match status" value="1"/>
</dbReference>
<keyword evidence="3 7" id="KW-0698">rRNA processing</keyword>
<evidence type="ECO:0000256" key="2">
    <source>
        <dbReference type="ARBA" id="ARBA00022517"/>
    </source>
</evidence>
<dbReference type="GO" id="GO:0006364">
    <property type="term" value="P:rRNA processing"/>
    <property type="evidence" value="ECO:0007669"/>
    <property type="project" value="UniProtKB-KW"/>
</dbReference>
<gene>
    <name evidence="9" type="ORF">LAME_0C02652G</name>
</gene>
<evidence type="ECO:0000256" key="8">
    <source>
        <dbReference type="SAM" id="MobiDB-lite"/>
    </source>
</evidence>
<feature type="compositionally biased region" description="Basic and acidic residues" evidence="8">
    <location>
        <begin position="564"/>
        <end position="575"/>
    </location>
</feature>
<feature type="compositionally biased region" description="Basic and acidic residues" evidence="8">
    <location>
        <begin position="590"/>
        <end position="599"/>
    </location>
</feature>
<dbReference type="InterPro" id="IPR012173">
    <property type="entry name" value="Mpp10"/>
</dbReference>
<feature type="compositionally biased region" description="Acidic residues" evidence="8">
    <location>
        <begin position="95"/>
        <end position="108"/>
    </location>
</feature>
<feature type="compositionally biased region" description="Polar residues" evidence="8">
    <location>
        <begin position="174"/>
        <end position="184"/>
    </location>
</feature>
<dbReference type="EMBL" id="LT598479">
    <property type="protein sequence ID" value="SCU82738.1"/>
    <property type="molecule type" value="Genomic_DNA"/>
</dbReference>
<sequence length="614" mass="69062">MAIMTSSFITTIAENPVGIFDGPAAHSNSSLALVKSYVDGVIQNQKAEDDSKTLLDEITVDGLDANQVWQQVKMIMESSGSKLLEKIGDLREPSDDALDSESEGDEELALSGSDLEGPAFGEDEEEEENEEEDEEQEEKETQDEVEEEESRSESAAEEERNEESDEDDGEIADNLNSKSDSIQTGEIADNSDHGKKSDKHGLNDEFFDIDEFNEQTLKAENEDVNENDSFDFFAKMSSEEDEEAEYYDDFFDKPKTKSRSEGDSAKRLATEGDHESSENDYEEEYDRAMESAKLDLFADVDDQDDSGEERNDAEELSTFQRQQLDIQRQIAQLEKEAVAEKKWALKGEVKAKDRPDDALLSEDLEFERTSKPVPVITAEVTESLEDLIRRRVLQYEFDDLARKVISSTSFSTPKPKFDLSDSKSSKSLAELYEEDYKGSSQSTEISEELQKAHDEISELYNDLMYKLDALSSAHFIPKPAQKQLEVKIQSAAINMEDAQPLTMSTASTLAPQEIYKPGASRGTNEISLKNGAVMSRDELSREDKNRLRRALKRKRSKQSQSRSEQSKKKSKRDDVIESLSQARNVTIIGKKGEKTDVKGNAKKTATSETKDYKL</sequence>
<evidence type="ECO:0000256" key="7">
    <source>
        <dbReference type="PIRNR" id="PIRNR017300"/>
    </source>
</evidence>
<feature type="region of interest" description="Disordered" evidence="8">
    <location>
        <begin position="92"/>
        <end position="202"/>
    </location>
</feature>
<feature type="region of interest" description="Disordered" evidence="8">
    <location>
        <begin position="504"/>
        <end position="614"/>
    </location>
</feature>
<dbReference type="AlphaFoldDB" id="A0A1G4IZM7"/>
<keyword evidence="2 7" id="KW-0690">Ribosome biogenesis</keyword>
<dbReference type="GO" id="GO:0005732">
    <property type="term" value="C:sno(s)RNA-containing ribonucleoprotein complex"/>
    <property type="evidence" value="ECO:0007669"/>
    <property type="project" value="UniProtKB-UniRule"/>
</dbReference>
<keyword evidence="4 7" id="KW-0539">Nucleus</keyword>
<evidence type="ECO:0000256" key="6">
    <source>
        <dbReference type="ARBA" id="ARBA00029455"/>
    </source>
</evidence>
<feature type="compositionally biased region" description="Acidic residues" evidence="8">
    <location>
        <begin position="121"/>
        <end position="150"/>
    </location>
</feature>
<feature type="compositionally biased region" description="Basic and acidic residues" evidence="8">
    <location>
        <begin position="250"/>
        <end position="277"/>
    </location>
</feature>
<dbReference type="OrthoDB" id="445326at2759"/>
<keyword evidence="5 7" id="KW-0687">Ribonucleoprotein</keyword>
<dbReference type="GO" id="GO:0034457">
    <property type="term" value="C:Mpp10 complex"/>
    <property type="evidence" value="ECO:0007669"/>
    <property type="project" value="UniProtKB-UniRule"/>
</dbReference>
<organism evidence="9 10">
    <name type="scientific">Lachancea meyersii CBS 8951</name>
    <dbReference type="NCBI Taxonomy" id="1266667"/>
    <lineage>
        <taxon>Eukaryota</taxon>
        <taxon>Fungi</taxon>
        <taxon>Dikarya</taxon>
        <taxon>Ascomycota</taxon>
        <taxon>Saccharomycotina</taxon>
        <taxon>Saccharomycetes</taxon>
        <taxon>Saccharomycetales</taxon>
        <taxon>Saccharomycetaceae</taxon>
        <taxon>Lachancea</taxon>
    </lineage>
</organism>
<protein>
    <recommendedName>
        <fullName evidence="7">U3 small nucleolar ribonucleoprotein protein MPP10</fullName>
    </recommendedName>
</protein>
<feature type="compositionally biased region" description="Acidic residues" evidence="8">
    <location>
        <begin position="239"/>
        <end position="249"/>
    </location>
</feature>
<feature type="compositionally biased region" description="Basic and acidic residues" evidence="8">
    <location>
        <begin position="190"/>
        <end position="202"/>
    </location>
</feature>
<name>A0A1G4IZM7_9SACH</name>
<dbReference type="PIRSF" id="PIRSF017300">
    <property type="entry name" value="snoRNP_Mpp10"/>
    <property type="match status" value="1"/>
</dbReference>
<dbReference type="PANTHER" id="PTHR17039:SF0">
    <property type="entry name" value="U3 SMALL NUCLEOLAR RIBONUCLEOPROTEIN PROTEIN MPP10"/>
    <property type="match status" value="1"/>
</dbReference>
<feature type="compositionally biased region" description="Acidic residues" evidence="8">
    <location>
        <begin position="298"/>
        <end position="315"/>
    </location>
</feature>
<comment type="function">
    <text evidence="7">Involved in nucleolar processing of pre-18S ribosomal RNA.</text>
</comment>
<evidence type="ECO:0000313" key="10">
    <source>
        <dbReference type="Proteomes" id="UP000191144"/>
    </source>
</evidence>
<evidence type="ECO:0000256" key="1">
    <source>
        <dbReference type="ARBA" id="ARBA00004604"/>
    </source>
</evidence>
<dbReference type="GO" id="GO:0032040">
    <property type="term" value="C:small-subunit processome"/>
    <property type="evidence" value="ECO:0007669"/>
    <property type="project" value="TreeGrafter"/>
</dbReference>
<feature type="compositionally biased region" description="Basic residues" evidence="8">
    <location>
        <begin position="546"/>
        <end position="557"/>
    </location>
</feature>
<accession>A0A1G4IZM7</accession>
<feature type="compositionally biased region" description="Basic and acidic residues" evidence="8">
    <location>
        <begin position="535"/>
        <end position="545"/>
    </location>
</feature>
<dbReference type="PANTHER" id="PTHR17039">
    <property type="entry name" value="U3 SMALL NUCLEOLAR RIBONUCLEOPROTEIN PROTEIN MPP10"/>
    <property type="match status" value="1"/>
</dbReference>
<reference evidence="10" key="1">
    <citation type="submission" date="2016-03" db="EMBL/GenBank/DDBJ databases">
        <authorList>
            <person name="Devillers Hugo."/>
        </authorList>
    </citation>
    <scope>NUCLEOTIDE SEQUENCE [LARGE SCALE GENOMIC DNA]</scope>
</reference>
<evidence type="ECO:0000256" key="3">
    <source>
        <dbReference type="ARBA" id="ARBA00022552"/>
    </source>
</evidence>
<evidence type="ECO:0000256" key="4">
    <source>
        <dbReference type="ARBA" id="ARBA00023242"/>
    </source>
</evidence>
<dbReference type="Proteomes" id="UP000191144">
    <property type="component" value="Chromosome C"/>
</dbReference>
<feature type="compositionally biased region" description="Acidic residues" evidence="8">
    <location>
        <begin position="159"/>
        <end position="171"/>
    </location>
</feature>
<feature type="region of interest" description="Disordered" evidence="8">
    <location>
        <begin position="234"/>
        <end position="319"/>
    </location>
</feature>
<comment type="similarity">
    <text evidence="6 7">Belongs to the MPP10 family.</text>
</comment>
<keyword evidence="10" id="KW-1185">Reference proteome</keyword>
<evidence type="ECO:0000313" key="9">
    <source>
        <dbReference type="EMBL" id="SCU82738.1"/>
    </source>
</evidence>